<accession>A0AAD9R6H6</accession>
<dbReference type="InterPro" id="IPR009057">
    <property type="entry name" value="Homeodomain-like_sf"/>
</dbReference>
<keyword evidence="5" id="KW-0804">Transcription</keyword>
<keyword evidence="2" id="KW-0805">Transcription regulation</keyword>
<evidence type="ECO:0000256" key="2">
    <source>
        <dbReference type="ARBA" id="ARBA00023015"/>
    </source>
</evidence>
<comment type="caution">
    <text evidence="12">The sequence shown here is derived from an EMBL/GenBank/DDBJ whole genome shotgun (WGS) entry which is preliminary data.</text>
</comment>
<dbReference type="SUPFAM" id="SSF47413">
    <property type="entry name" value="lambda repressor-like DNA-binding domains"/>
    <property type="match status" value="1"/>
</dbReference>
<dbReference type="Pfam" id="PF04814">
    <property type="entry name" value="HNF-1_N"/>
    <property type="match status" value="1"/>
</dbReference>
<feature type="region of interest" description="Disordered" evidence="8">
    <location>
        <begin position="45"/>
        <end position="69"/>
    </location>
</feature>
<evidence type="ECO:0000256" key="1">
    <source>
        <dbReference type="ARBA" id="ARBA00004123"/>
    </source>
</evidence>
<sequence>MADELTDLQKQLLGALVESGITKDALLNSLDALFAKQVPGITESLASSPATDSEQEIKPTDYNDDPPPQCIVSNSSTVKIEEASKRVVMQDARLEVDREMNFLEHMLRMDPWQAAKIIKMYMQQHNIPQREVVESTGLNQSHLSQHLNKGTPMKTNKRTALYTWFENKRKEIIEQYNSPRKRLISDTENTGEIPTKKTRRNRFKWGPASTNLLYHSYEEQKNPSKEEREALVEACNRAECNQRGVPYGHVEGLGPNLVTESRVYNWFANRRKEETFRLKLAIDAASYPDASVSFQGQGVVTQTLESAALPTVMSPVVSPTTLTASMPSMNKSSLQQTIPLDPITTQQTEQLRLNTCHVNHSPQITAGQQGQPQPSQHQGVPSMMSSFVPTAVPQQLPLSMAMMPPSGIPSTCATVQPQVMQTSSVSHHQHTVVPGIGQIPVIVSMPGGMDGLPQGMPQLPESLAQMATATHLVHMHPVTVTTLPMAPSLQPVSCSEVSLPPALQPIPVMSSMVQIPSAQGSLPVPLAAINIPRDGPQSPIYEVKLEAAVKDVAIEKAEPFINTSKRGMKVKCEGVKVENGEEAIIVSSSPTVPVAENVIVTTQGGELSHEERQACEKDKTDIFISENTQLHSVEGMPGR</sequence>
<evidence type="ECO:0000256" key="3">
    <source>
        <dbReference type="ARBA" id="ARBA00023125"/>
    </source>
</evidence>
<protein>
    <submittedName>
        <fullName evidence="12">Hepatocyte nuclear factor 1-beta</fullName>
    </submittedName>
</protein>
<keyword evidence="4 7" id="KW-0371">Homeobox</keyword>
<feature type="compositionally biased region" description="Low complexity" evidence="8">
    <location>
        <begin position="367"/>
        <end position="381"/>
    </location>
</feature>
<proteinExistence type="predicted"/>
<name>A0AAD9R6H6_ACRCE</name>
<evidence type="ECO:0000256" key="8">
    <source>
        <dbReference type="SAM" id="MobiDB-lite"/>
    </source>
</evidence>
<keyword evidence="3 7" id="KW-0238">DNA-binding</keyword>
<dbReference type="Gene3D" id="1.10.10.60">
    <property type="entry name" value="Homeodomain-like"/>
    <property type="match status" value="1"/>
</dbReference>
<evidence type="ECO:0000256" key="5">
    <source>
        <dbReference type="ARBA" id="ARBA00023163"/>
    </source>
</evidence>
<dbReference type="PROSITE" id="PS51936">
    <property type="entry name" value="POU_4"/>
    <property type="match status" value="1"/>
</dbReference>
<keyword evidence="6 7" id="KW-0539">Nucleus</keyword>
<reference evidence="12" key="2">
    <citation type="journal article" date="2023" name="Science">
        <title>Genomic signatures of disease resistance in endangered staghorn corals.</title>
        <authorList>
            <person name="Vollmer S.V."/>
            <person name="Selwyn J.D."/>
            <person name="Despard B.A."/>
            <person name="Roesel C.L."/>
        </authorList>
    </citation>
    <scope>NUCLEOTIDE SEQUENCE</scope>
    <source>
        <strain evidence="12">K2</strain>
    </source>
</reference>
<dbReference type="InterPro" id="IPR039066">
    <property type="entry name" value="HNF-1"/>
</dbReference>
<evidence type="ECO:0000256" key="7">
    <source>
        <dbReference type="PROSITE-ProRule" id="PRU00108"/>
    </source>
</evidence>
<reference evidence="12" key="1">
    <citation type="journal article" date="2023" name="G3 (Bethesda)">
        <title>Whole genome assembly and annotation of the endangered Caribbean coral Acropora cervicornis.</title>
        <authorList>
            <person name="Selwyn J.D."/>
            <person name="Vollmer S.V."/>
        </authorList>
    </citation>
    <scope>NUCLEOTIDE SEQUENCE</scope>
    <source>
        <strain evidence="12">K2</strain>
    </source>
</reference>
<dbReference type="InterPro" id="IPR044866">
    <property type="entry name" value="HNF_P1"/>
</dbReference>
<dbReference type="Gene3D" id="1.10.260.40">
    <property type="entry name" value="lambda repressor-like DNA-binding domains"/>
    <property type="match status" value="1"/>
</dbReference>
<evidence type="ECO:0000256" key="6">
    <source>
        <dbReference type="ARBA" id="ARBA00023242"/>
    </source>
</evidence>
<feature type="domain" description="HNF-p1" evidence="11">
    <location>
        <begin position="1"/>
        <end position="32"/>
    </location>
</feature>
<evidence type="ECO:0000259" key="11">
    <source>
        <dbReference type="PROSITE" id="PS51937"/>
    </source>
</evidence>
<dbReference type="PROSITE" id="PS51937">
    <property type="entry name" value="HNF_P1"/>
    <property type="match status" value="1"/>
</dbReference>
<dbReference type="EMBL" id="JARQWQ010000001">
    <property type="protein sequence ID" value="KAK2573909.1"/>
    <property type="molecule type" value="Genomic_DNA"/>
</dbReference>
<gene>
    <name evidence="12" type="ORF">P5673_000014</name>
</gene>
<dbReference type="InterPro" id="IPR023219">
    <property type="entry name" value="HNF1_dimer_N_dom_sf"/>
</dbReference>
<dbReference type="GO" id="GO:0005634">
    <property type="term" value="C:nucleus"/>
    <property type="evidence" value="ECO:0007669"/>
    <property type="project" value="UniProtKB-SubCell"/>
</dbReference>
<evidence type="ECO:0000256" key="4">
    <source>
        <dbReference type="ARBA" id="ARBA00023155"/>
    </source>
</evidence>
<dbReference type="GO" id="GO:0000981">
    <property type="term" value="F:DNA-binding transcription factor activity, RNA polymerase II-specific"/>
    <property type="evidence" value="ECO:0007669"/>
    <property type="project" value="TreeGrafter"/>
</dbReference>
<feature type="domain" description="Homeobox" evidence="9">
    <location>
        <begin position="196"/>
        <end position="277"/>
    </location>
</feature>
<dbReference type="PANTHER" id="PTHR11568">
    <property type="entry name" value="HEPATOCYTE NUCLEAR FACTOR 1"/>
    <property type="match status" value="1"/>
</dbReference>
<dbReference type="PROSITE" id="PS50071">
    <property type="entry name" value="HOMEOBOX_2"/>
    <property type="match status" value="1"/>
</dbReference>
<evidence type="ECO:0000313" key="13">
    <source>
        <dbReference type="Proteomes" id="UP001249851"/>
    </source>
</evidence>
<dbReference type="CDD" id="cd00086">
    <property type="entry name" value="homeodomain"/>
    <property type="match status" value="1"/>
</dbReference>
<dbReference type="Proteomes" id="UP001249851">
    <property type="component" value="Unassembled WGS sequence"/>
</dbReference>
<dbReference type="InterPro" id="IPR006899">
    <property type="entry name" value="HNF-1_N"/>
</dbReference>
<dbReference type="SMART" id="SM00389">
    <property type="entry name" value="HOX"/>
    <property type="match status" value="1"/>
</dbReference>
<evidence type="ECO:0000259" key="9">
    <source>
        <dbReference type="PROSITE" id="PS50071"/>
    </source>
</evidence>
<evidence type="ECO:0000259" key="10">
    <source>
        <dbReference type="PROSITE" id="PS51936"/>
    </source>
</evidence>
<feature type="region of interest" description="Disordered" evidence="8">
    <location>
        <begin position="364"/>
        <end position="384"/>
    </location>
</feature>
<dbReference type="GO" id="GO:0045893">
    <property type="term" value="P:positive regulation of DNA-templated transcription"/>
    <property type="evidence" value="ECO:0007669"/>
    <property type="project" value="InterPro"/>
</dbReference>
<feature type="DNA-binding region" description="Homeobox" evidence="7">
    <location>
        <begin position="198"/>
        <end position="278"/>
    </location>
</feature>
<feature type="domain" description="POU-specific atypical" evidence="10">
    <location>
        <begin position="86"/>
        <end position="181"/>
    </location>
</feature>
<dbReference type="PANTHER" id="PTHR11568:SF1">
    <property type="entry name" value="HEPATOCYTE NUCLEAR FACTOR 1-BETA-LIKE ISOFORM X1"/>
    <property type="match status" value="1"/>
</dbReference>
<organism evidence="12 13">
    <name type="scientific">Acropora cervicornis</name>
    <name type="common">Staghorn coral</name>
    <dbReference type="NCBI Taxonomy" id="6130"/>
    <lineage>
        <taxon>Eukaryota</taxon>
        <taxon>Metazoa</taxon>
        <taxon>Cnidaria</taxon>
        <taxon>Anthozoa</taxon>
        <taxon>Hexacorallia</taxon>
        <taxon>Scleractinia</taxon>
        <taxon>Astrocoeniina</taxon>
        <taxon>Acroporidae</taxon>
        <taxon>Acropora</taxon>
    </lineage>
</organism>
<dbReference type="GO" id="GO:0000978">
    <property type="term" value="F:RNA polymerase II cis-regulatory region sequence-specific DNA binding"/>
    <property type="evidence" value="ECO:0007669"/>
    <property type="project" value="TreeGrafter"/>
</dbReference>
<dbReference type="SUPFAM" id="SSF46689">
    <property type="entry name" value="Homeodomain-like"/>
    <property type="match status" value="1"/>
</dbReference>
<evidence type="ECO:0000313" key="12">
    <source>
        <dbReference type="EMBL" id="KAK2573909.1"/>
    </source>
</evidence>
<comment type="subcellular location">
    <subcellularLocation>
        <location evidence="1 7">Nucleus</location>
    </subcellularLocation>
</comment>
<dbReference type="InterPro" id="IPR044869">
    <property type="entry name" value="HNF-1_POU"/>
</dbReference>
<dbReference type="GO" id="GO:0030073">
    <property type="term" value="P:insulin secretion"/>
    <property type="evidence" value="ECO:0007669"/>
    <property type="project" value="InterPro"/>
</dbReference>
<keyword evidence="13" id="KW-1185">Reference proteome</keyword>
<dbReference type="InterPro" id="IPR010982">
    <property type="entry name" value="Lambda_DNA-bd_dom_sf"/>
</dbReference>
<dbReference type="SUPFAM" id="SSF100957">
    <property type="entry name" value="Dimerization cofactor of HNF-1 alpha"/>
    <property type="match status" value="1"/>
</dbReference>
<dbReference type="InterPro" id="IPR001356">
    <property type="entry name" value="HD"/>
</dbReference>
<dbReference type="AlphaFoldDB" id="A0AAD9R6H6"/>